<dbReference type="Proteomes" id="UP000050795">
    <property type="component" value="Unassembled WGS sequence"/>
</dbReference>
<comment type="subcellular location">
    <subcellularLocation>
        <location evidence="1">Nucleus</location>
    </subcellularLocation>
</comment>
<dbReference type="PROSITE" id="PS50118">
    <property type="entry name" value="HMG_BOX_2"/>
    <property type="match status" value="2"/>
</dbReference>
<dbReference type="InterPro" id="IPR050342">
    <property type="entry name" value="HMGB"/>
</dbReference>
<evidence type="ECO:0000256" key="1">
    <source>
        <dbReference type="ARBA" id="ARBA00004123"/>
    </source>
</evidence>
<evidence type="ECO:0000259" key="6">
    <source>
        <dbReference type="PROSITE" id="PS50118"/>
    </source>
</evidence>
<evidence type="ECO:0000256" key="3">
    <source>
        <dbReference type="ARBA" id="ARBA00023125"/>
    </source>
</evidence>
<reference evidence="8" key="2">
    <citation type="submission" date="2023-11" db="UniProtKB">
        <authorList>
            <consortium name="WormBaseParasite"/>
        </authorList>
    </citation>
    <scope>IDENTIFICATION</scope>
</reference>
<evidence type="ECO:0000256" key="4">
    <source>
        <dbReference type="ARBA" id="ARBA00023242"/>
    </source>
</evidence>
<keyword evidence="4 5" id="KW-0539">Nucleus</keyword>
<dbReference type="SUPFAM" id="SSF47095">
    <property type="entry name" value="HMG-box"/>
    <property type="match status" value="2"/>
</dbReference>
<keyword evidence="3 5" id="KW-0238">DNA-binding</keyword>
<comment type="similarity">
    <text evidence="2">Belongs to the HMGB family.</text>
</comment>
<keyword evidence="7" id="KW-1185">Reference proteome</keyword>
<dbReference type="Gene3D" id="1.10.30.10">
    <property type="entry name" value="High mobility group box domain"/>
    <property type="match status" value="2"/>
</dbReference>
<reference evidence="7" key="1">
    <citation type="submission" date="2022-06" db="EMBL/GenBank/DDBJ databases">
        <authorList>
            <person name="Berger JAMES D."/>
            <person name="Berger JAMES D."/>
        </authorList>
    </citation>
    <scope>NUCLEOTIDE SEQUENCE [LARGE SCALE GENOMIC DNA]</scope>
</reference>
<sequence length="374" mass="41933">MNTDEENGEYHDTSTLILFTKIAVRQYKRKYPEDEIELNNFAKKCAEHWKMMEPEERKRFKELAEMDETRCDQQHGGDTKEGRIVERSYVGRRVTPLQPRCPLEFFMQDYRCVVKEINPNWTYSETTSELRRNWKVWEDKRMYKKLAQMDRQRYAEEMKAYIEGRWHFSMSEAASKPGSNSDFAESCETPIPCCSTVTTTTTGVVGDDGPFCVCGKCMISTKLGWIPLEEESEKRDGVVTTSTGTVTTTAAVSVGGDDGCGVVSDDRPVCVCGKCMISTKLGWIPLEEESEKRDEVVTTSTGTVTTTAAVSVGGDDGCGVVSDDGPVCVCDKCMTSTKLGWIPLEESKKHDGVVTTSTTTTTKQKLPFLVEFLI</sequence>
<evidence type="ECO:0000313" key="7">
    <source>
        <dbReference type="Proteomes" id="UP000050795"/>
    </source>
</evidence>
<dbReference type="InterPro" id="IPR009071">
    <property type="entry name" value="HMG_box_dom"/>
</dbReference>
<feature type="domain" description="HMG box" evidence="6">
    <location>
        <begin position="9"/>
        <end position="79"/>
    </location>
</feature>
<dbReference type="Pfam" id="PF00505">
    <property type="entry name" value="HMG_box"/>
    <property type="match status" value="1"/>
</dbReference>
<name>A0AA85J758_TRIRE</name>
<dbReference type="GO" id="GO:0003677">
    <property type="term" value="F:DNA binding"/>
    <property type="evidence" value="ECO:0007669"/>
    <property type="project" value="UniProtKB-UniRule"/>
</dbReference>
<evidence type="ECO:0000313" key="8">
    <source>
        <dbReference type="WBParaSite" id="TREG1_134690.1"/>
    </source>
</evidence>
<evidence type="ECO:0000256" key="2">
    <source>
        <dbReference type="ARBA" id="ARBA00008774"/>
    </source>
</evidence>
<organism evidence="7 8">
    <name type="scientific">Trichobilharzia regenti</name>
    <name type="common">Nasal bird schistosome</name>
    <dbReference type="NCBI Taxonomy" id="157069"/>
    <lineage>
        <taxon>Eukaryota</taxon>
        <taxon>Metazoa</taxon>
        <taxon>Spiralia</taxon>
        <taxon>Lophotrochozoa</taxon>
        <taxon>Platyhelminthes</taxon>
        <taxon>Trematoda</taxon>
        <taxon>Digenea</taxon>
        <taxon>Strigeidida</taxon>
        <taxon>Schistosomatoidea</taxon>
        <taxon>Schistosomatidae</taxon>
        <taxon>Trichobilharzia</taxon>
    </lineage>
</organism>
<accession>A0AA85J758</accession>
<proteinExistence type="inferred from homology"/>
<feature type="DNA-binding region" description="HMG box" evidence="5">
    <location>
        <begin position="9"/>
        <end position="79"/>
    </location>
</feature>
<feature type="domain" description="HMG box" evidence="6">
    <location>
        <begin position="96"/>
        <end position="162"/>
    </location>
</feature>
<dbReference type="Pfam" id="PF09011">
    <property type="entry name" value="HMG_box_2"/>
    <property type="match status" value="1"/>
</dbReference>
<dbReference type="SMART" id="SM00398">
    <property type="entry name" value="HMG"/>
    <property type="match status" value="2"/>
</dbReference>
<protein>
    <recommendedName>
        <fullName evidence="6">HMG box domain-containing protein</fullName>
    </recommendedName>
</protein>
<dbReference type="AlphaFoldDB" id="A0AA85J758"/>
<dbReference type="WBParaSite" id="TREG1_134690.1">
    <property type="protein sequence ID" value="TREG1_134690.1"/>
    <property type="gene ID" value="TREG1_134690"/>
</dbReference>
<evidence type="ECO:0000256" key="5">
    <source>
        <dbReference type="PROSITE-ProRule" id="PRU00267"/>
    </source>
</evidence>
<dbReference type="InterPro" id="IPR036910">
    <property type="entry name" value="HMG_box_dom_sf"/>
</dbReference>
<dbReference type="GO" id="GO:0005634">
    <property type="term" value="C:nucleus"/>
    <property type="evidence" value="ECO:0007669"/>
    <property type="project" value="UniProtKB-SubCell"/>
</dbReference>
<feature type="DNA-binding region" description="HMG box" evidence="5">
    <location>
        <begin position="96"/>
        <end position="162"/>
    </location>
</feature>
<dbReference type="PANTHER" id="PTHR48112">
    <property type="entry name" value="HIGH MOBILITY GROUP PROTEIN DSP1"/>
    <property type="match status" value="1"/>
</dbReference>
<dbReference type="PANTHER" id="PTHR48112:SF32">
    <property type="entry name" value="HIGH MOBILITY GROUP PROTEIN B3"/>
    <property type="match status" value="1"/>
</dbReference>